<dbReference type="CDD" id="cd07516">
    <property type="entry name" value="HAD_Pase"/>
    <property type="match status" value="1"/>
</dbReference>
<dbReference type="Gene3D" id="3.40.50.1000">
    <property type="entry name" value="HAD superfamily/HAD-like"/>
    <property type="match status" value="1"/>
</dbReference>
<keyword evidence="1" id="KW-0378">Hydrolase</keyword>
<evidence type="ECO:0000313" key="1">
    <source>
        <dbReference type="EMBL" id="UTY40702.1"/>
    </source>
</evidence>
<dbReference type="PRINTS" id="PR00119">
    <property type="entry name" value="CATATPASE"/>
</dbReference>
<dbReference type="Gene3D" id="3.30.1240.10">
    <property type="match status" value="1"/>
</dbReference>
<dbReference type="PANTHER" id="PTHR10000">
    <property type="entry name" value="PHOSPHOSERINE PHOSPHATASE"/>
    <property type="match status" value="1"/>
</dbReference>
<evidence type="ECO:0000313" key="2">
    <source>
        <dbReference type="Proteomes" id="UP001060112"/>
    </source>
</evidence>
<dbReference type="SFLD" id="SFLDG01144">
    <property type="entry name" value="C2.B.4:_PGP_Like"/>
    <property type="match status" value="1"/>
</dbReference>
<dbReference type="Proteomes" id="UP001060112">
    <property type="component" value="Chromosome"/>
</dbReference>
<dbReference type="NCBIfam" id="TIGR01484">
    <property type="entry name" value="HAD-SF-IIB"/>
    <property type="match status" value="1"/>
</dbReference>
<dbReference type="PANTHER" id="PTHR10000:SF8">
    <property type="entry name" value="HAD SUPERFAMILY HYDROLASE-LIKE, TYPE 3"/>
    <property type="match status" value="1"/>
</dbReference>
<reference evidence="1" key="1">
    <citation type="submission" date="2022-07" db="EMBL/GenBank/DDBJ databases">
        <title>Faecal culturing of patients with breast cancer.</title>
        <authorList>
            <person name="Teng N.M.Y."/>
            <person name="Kiu R."/>
            <person name="Evans R."/>
            <person name="Baker D.J."/>
            <person name="Zenner C."/>
            <person name="Robinson S.D."/>
            <person name="Hall L.J."/>
        </authorList>
    </citation>
    <scope>NUCLEOTIDE SEQUENCE</scope>
    <source>
        <strain evidence="1">LH1062</strain>
    </source>
</reference>
<dbReference type="NCBIfam" id="TIGR00099">
    <property type="entry name" value="Cof-subfamily"/>
    <property type="match status" value="1"/>
</dbReference>
<protein>
    <submittedName>
        <fullName evidence="1">Cof-type HAD-IIB family hydrolase</fullName>
    </submittedName>
</protein>
<name>A0ABY5I7E6_9FIRM</name>
<dbReference type="InterPro" id="IPR006379">
    <property type="entry name" value="HAD-SF_hydro_IIB"/>
</dbReference>
<keyword evidence="2" id="KW-1185">Reference proteome</keyword>
<dbReference type="InterPro" id="IPR036412">
    <property type="entry name" value="HAD-like_sf"/>
</dbReference>
<accession>A0ABY5I7E6</accession>
<dbReference type="SFLD" id="SFLDS00003">
    <property type="entry name" value="Haloacid_Dehalogenase"/>
    <property type="match status" value="1"/>
</dbReference>
<sequence length="282" mass="31482">MTIKVIIMDVDGTLTNSQKVVTPETKEALLKAQDAGAILILASGRPTSGLRDLSKELQMDKHNGLLVCYNGAKVVDCQSEEVLFNQALSIEEAKAVLEHMKKFDRVRPMIDHGEYMYVTNVYDNIIQFNGGPFNVMEYESRGGKYKLCEVDDLAAFVDFPLNKILTTSDPEYLQEHYKEMQAPFIDTLSCMFTGPFYFEFTAKGIDKAKALDIVLKPMGYKQEEMMAFGDGHNDTSMVKYAGIGVAMANAVEDLKAIADDVTLSNDEDGIAKSIYKYMPEIK</sequence>
<dbReference type="EMBL" id="CP101620">
    <property type="protein sequence ID" value="UTY40702.1"/>
    <property type="molecule type" value="Genomic_DNA"/>
</dbReference>
<dbReference type="SFLD" id="SFLDG01140">
    <property type="entry name" value="C2.B:_Phosphomannomutase_and_P"/>
    <property type="match status" value="1"/>
</dbReference>
<gene>
    <name evidence="1" type="ORF">NMU03_08085</name>
</gene>
<organism evidence="1 2">
    <name type="scientific">Allocoprobacillus halotolerans</name>
    <dbReference type="NCBI Taxonomy" id="2944914"/>
    <lineage>
        <taxon>Bacteria</taxon>
        <taxon>Bacillati</taxon>
        <taxon>Bacillota</taxon>
        <taxon>Erysipelotrichia</taxon>
        <taxon>Erysipelotrichales</taxon>
        <taxon>Erysipelotrichaceae</taxon>
        <taxon>Allocoprobacillus</taxon>
    </lineage>
</organism>
<dbReference type="GO" id="GO:0016787">
    <property type="term" value="F:hydrolase activity"/>
    <property type="evidence" value="ECO:0007669"/>
    <property type="project" value="UniProtKB-KW"/>
</dbReference>
<dbReference type="InterPro" id="IPR023214">
    <property type="entry name" value="HAD_sf"/>
</dbReference>
<dbReference type="SUPFAM" id="SSF56784">
    <property type="entry name" value="HAD-like"/>
    <property type="match status" value="1"/>
</dbReference>
<proteinExistence type="predicted"/>
<dbReference type="Pfam" id="PF08282">
    <property type="entry name" value="Hydrolase_3"/>
    <property type="match status" value="1"/>
</dbReference>
<dbReference type="RefSeq" id="WP_290142150.1">
    <property type="nucleotide sequence ID" value="NZ_CP101620.1"/>
</dbReference>
<dbReference type="InterPro" id="IPR000150">
    <property type="entry name" value="Cof"/>
</dbReference>